<dbReference type="Pfam" id="PF12306">
    <property type="entry name" value="PixA"/>
    <property type="match status" value="1"/>
</dbReference>
<name>A0A1G7Z0K2_9BURK</name>
<dbReference type="OrthoDB" id="8705346at2"/>
<dbReference type="Proteomes" id="UP000199706">
    <property type="component" value="Unassembled WGS sequence"/>
</dbReference>
<dbReference type="Gene3D" id="2.60.40.3910">
    <property type="entry name" value="Inclusion body protein"/>
    <property type="match status" value="1"/>
</dbReference>
<gene>
    <name evidence="1" type="ORF">SAMN05216466_106396</name>
</gene>
<organism evidence="1 2">
    <name type="scientific">Paraburkholderia phenazinium</name>
    <dbReference type="NCBI Taxonomy" id="60549"/>
    <lineage>
        <taxon>Bacteria</taxon>
        <taxon>Pseudomonadati</taxon>
        <taxon>Pseudomonadota</taxon>
        <taxon>Betaproteobacteria</taxon>
        <taxon>Burkholderiales</taxon>
        <taxon>Burkholderiaceae</taxon>
        <taxon>Paraburkholderia</taxon>
    </lineage>
</organism>
<dbReference type="RefSeq" id="WP_090685653.1">
    <property type="nucleotide sequence ID" value="NZ_FNCJ01000006.1"/>
</dbReference>
<dbReference type="AlphaFoldDB" id="A0A1G7Z0K2"/>
<evidence type="ECO:0000313" key="2">
    <source>
        <dbReference type="Proteomes" id="UP000199706"/>
    </source>
</evidence>
<reference evidence="1 2" key="1">
    <citation type="submission" date="2016-10" db="EMBL/GenBank/DDBJ databases">
        <authorList>
            <person name="de Groot N.N."/>
        </authorList>
    </citation>
    <scope>NUCLEOTIDE SEQUENCE [LARGE SCALE GENOMIC DNA]</scope>
    <source>
        <strain evidence="1 2">LMG 2247</strain>
    </source>
</reference>
<evidence type="ECO:0000313" key="1">
    <source>
        <dbReference type="EMBL" id="SDH02291.1"/>
    </source>
</evidence>
<sequence length="169" mass="18407">MTSELDVNFAATTQLINILAVVNTEYVKKMHPNPSKDWRNPTGINNSAVYLLNSTGDSNLRMNVGDTVAFRGTSISDNAKDVVDVYNLRHFSGAAVFSTFAVQVTSVNAVPEDPEVPSGLLLSAQAEATRSFDARVISTGTESVGTSFALYSAQRLYGYFWWNWVATAI</sequence>
<dbReference type="EMBL" id="FNCJ01000006">
    <property type="protein sequence ID" value="SDH02291.1"/>
    <property type="molecule type" value="Genomic_DNA"/>
</dbReference>
<protein>
    <submittedName>
        <fullName evidence="1">Inclusion body protein</fullName>
    </submittedName>
</protein>
<dbReference type="InterPro" id="IPR038712">
    <property type="entry name" value="PixA-like_sf"/>
</dbReference>
<proteinExistence type="predicted"/>
<dbReference type="InterPro" id="IPR021087">
    <property type="entry name" value="Uncharacterised_PixA/AidA"/>
</dbReference>
<accession>A0A1G7Z0K2</accession>